<dbReference type="RefSeq" id="WP_061985926.1">
    <property type="nucleotide sequence ID" value="NZ_FOPQ01000008.1"/>
</dbReference>
<evidence type="ECO:0000313" key="5">
    <source>
        <dbReference type="Proteomes" id="UP000186883"/>
    </source>
</evidence>
<organism evidence="2 4">
    <name type="scientific">Amycolatopsis regifaucium</name>
    <dbReference type="NCBI Taxonomy" id="546365"/>
    <lineage>
        <taxon>Bacteria</taxon>
        <taxon>Bacillati</taxon>
        <taxon>Actinomycetota</taxon>
        <taxon>Actinomycetes</taxon>
        <taxon>Pseudonocardiales</taxon>
        <taxon>Pseudonocardiaceae</taxon>
        <taxon>Amycolatopsis</taxon>
    </lineage>
</organism>
<protein>
    <recommendedName>
        <fullName evidence="6">Lipoprotein</fullName>
    </recommendedName>
</protein>
<evidence type="ECO:0000256" key="1">
    <source>
        <dbReference type="SAM" id="SignalP"/>
    </source>
</evidence>
<dbReference type="Proteomes" id="UP000076321">
    <property type="component" value="Unassembled WGS sequence"/>
</dbReference>
<dbReference type="AlphaFoldDB" id="A0A154MW48"/>
<feature type="chain" id="PRO_5010637320" description="Lipoprotein" evidence="1">
    <location>
        <begin position="24"/>
        <end position="291"/>
    </location>
</feature>
<reference evidence="2 4" key="1">
    <citation type="submission" date="2015-12" db="EMBL/GenBank/DDBJ databases">
        <title>Amycolatopsis regifaucium genome sequencing and assembly.</title>
        <authorList>
            <person name="Mayilraj S."/>
        </authorList>
    </citation>
    <scope>NUCLEOTIDE SEQUENCE [LARGE SCALE GENOMIC DNA]</scope>
    <source>
        <strain evidence="2 4">GY080</strain>
    </source>
</reference>
<reference evidence="3 5" key="2">
    <citation type="submission" date="2016-11" db="EMBL/GenBank/DDBJ databases">
        <title>Genome sequencing of Amycolatopsis regifaucium.</title>
        <authorList>
            <person name="Mayilraj S."/>
            <person name="Kaur N."/>
        </authorList>
    </citation>
    <scope>NUCLEOTIDE SEQUENCE [LARGE SCALE GENOMIC DNA]</scope>
    <source>
        <strain evidence="3 5">GY080</strain>
    </source>
</reference>
<keyword evidence="1" id="KW-0732">Signal</keyword>
<dbReference type="EMBL" id="LQCI01000003">
    <property type="protein sequence ID" value="KZB87689.1"/>
    <property type="molecule type" value="Genomic_DNA"/>
</dbReference>
<evidence type="ECO:0000313" key="2">
    <source>
        <dbReference type="EMBL" id="KZB87689.1"/>
    </source>
</evidence>
<gene>
    <name evidence="3" type="ORF">ATP06_0225830</name>
    <name evidence="2" type="ORF">AVL48_24115</name>
</gene>
<dbReference type="Proteomes" id="UP000186883">
    <property type="component" value="Unassembled WGS sequence"/>
</dbReference>
<dbReference type="PROSITE" id="PS51257">
    <property type="entry name" value="PROKAR_LIPOPROTEIN"/>
    <property type="match status" value="1"/>
</dbReference>
<dbReference type="Gene3D" id="2.50.20.20">
    <property type="match status" value="1"/>
</dbReference>
<dbReference type="EMBL" id="LOBU02000016">
    <property type="protein sequence ID" value="OKA05513.1"/>
    <property type="molecule type" value="Genomic_DNA"/>
</dbReference>
<accession>A0A154MW48</accession>
<evidence type="ECO:0008006" key="6">
    <source>
        <dbReference type="Google" id="ProtNLM"/>
    </source>
</evidence>
<dbReference type="OrthoDB" id="3427828at2"/>
<sequence length="291" mass="31303">MKRVTKLAAVAAALALVVTGCGARPSATGENKGGELALATPFTDALGLVEAAKQGTAKTKSSKTTIDGALGTSKVTGTLTAFYDGPASKIEANMTIDGEPGTLRLVNRTLFLKLDPSEKAELKTDKNWGAVDLDSDDPQTKAFGKAMVKSFEMGDPAKQLELIEKTGRIVRSEQTQLNGVPVNHYFVEYDVKKQIALFLGDDVPADQRAKIEKRLEGKDLRVPAEMWFNAEQLPLKLTMDLTSFLKSAGSAIEGEVKSTYTYSDWGVPVEVTPPPADEVGDYTEMRKRAGS</sequence>
<name>A0A154MW48_9PSEU</name>
<comment type="caution">
    <text evidence="2">The sequence shown here is derived from an EMBL/GenBank/DDBJ whole genome shotgun (WGS) entry which is preliminary data.</text>
</comment>
<keyword evidence="5" id="KW-1185">Reference proteome</keyword>
<evidence type="ECO:0000313" key="4">
    <source>
        <dbReference type="Proteomes" id="UP000076321"/>
    </source>
</evidence>
<feature type="signal peptide" evidence="1">
    <location>
        <begin position="1"/>
        <end position="23"/>
    </location>
</feature>
<proteinExistence type="predicted"/>
<evidence type="ECO:0000313" key="3">
    <source>
        <dbReference type="EMBL" id="OKA05513.1"/>
    </source>
</evidence>